<protein>
    <submittedName>
        <fullName evidence="1">Uncharacterized protein</fullName>
    </submittedName>
</protein>
<comment type="caution">
    <text evidence="1">The sequence shown here is derived from an EMBL/GenBank/DDBJ whole genome shotgun (WGS) entry which is preliminary data.</text>
</comment>
<organism evidence="1 2">
    <name type="scientific">Blastococcus goldschmidtiae</name>
    <dbReference type="NCBI Taxonomy" id="3075546"/>
    <lineage>
        <taxon>Bacteria</taxon>
        <taxon>Bacillati</taxon>
        <taxon>Actinomycetota</taxon>
        <taxon>Actinomycetes</taxon>
        <taxon>Geodermatophilales</taxon>
        <taxon>Geodermatophilaceae</taxon>
        <taxon>Blastococcus</taxon>
    </lineage>
</organism>
<gene>
    <name evidence="1" type="ORF">RM425_19540</name>
</gene>
<dbReference type="EMBL" id="JAVREI010000019">
    <property type="protein sequence ID" value="MDT0278100.1"/>
    <property type="molecule type" value="Genomic_DNA"/>
</dbReference>
<accession>A0ABU2KD30</accession>
<sequence>MRGPPPDAAAGGSDATGVDLATLLLDAASGSRVGWRTARRLAADPEEYL</sequence>
<keyword evidence="2" id="KW-1185">Reference proteome</keyword>
<name>A0ABU2KD30_9ACTN</name>
<proteinExistence type="predicted"/>
<evidence type="ECO:0000313" key="1">
    <source>
        <dbReference type="EMBL" id="MDT0278100.1"/>
    </source>
</evidence>
<reference evidence="2" key="1">
    <citation type="submission" date="2023-07" db="EMBL/GenBank/DDBJ databases">
        <title>30 novel species of actinomycetes from the DSMZ collection.</title>
        <authorList>
            <person name="Nouioui I."/>
        </authorList>
    </citation>
    <scope>NUCLEOTIDE SEQUENCE [LARGE SCALE GENOMIC DNA]</scope>
    <source>
        <strain evidence="2">DSM 46792</strain>
    </source>
</reference>
<dbReference type="RefSeq" id="WP_311346899.1">
    <property type="nucleotide sequence ID" value="NZ_JAVREI010000019.1"/>
</dbReference>
<dbReference type="Proteomes" id="UP001183222">
    <property type="component" value="Unassembled WGS sequence"/>
</dbReference>
<evidence type="ECO:0000313" key="2">
    <source>
        <dbReference type="Proteomes" id="UP001183222"/>
    </source>
</evidence>